<organism evidence="2 3">
    <name type="scientific">Hirundo rustica rustica</name>
    <dbReference type="NCBI Taxonomy" id="333673"/>
    <lineage>
        <taxon>Eukaryota</taxon>
        <taxon>Metazoa</taxon>
        <taxon>Chordata</taxon>
        <taxon>Craniata</taxon>
        <taxon>Vertebrata</taxon>
        <taxon>Euteleostomi</taxon>
        <taxon>Archelosauria</taxon>
        <taxon>Archosauria</taxon>
        <taxon>Dinosauria</taxon>
        <taxon>Saurischia</taxon>
        <taxon>Theropoda</taxon>
        <taxon>Coelurosauria</taxon>
        <taxon>Aves</taxon>
        <taxon>Neognathae</taxon>
        <taxon>Neoaves</taxon>
        <taxon>Telluraves</taxon>
        <taxon>Australaves</taxon>
        <taxon>Passeriformes</taxon>
        <taxon>Sylvioidea</taxon>
        <taxon>Hirundinidae</taxon>
        <taxon>Hirundo</taxon>
    </lineage>
</organism>
<name>A0A3M0KXV9_HIRRU</name>
<dbReference type="OrthoDB" id="3176171at2759"/>
<protein>
    <submittedName>
        <fullName evidence="2">Uncharacterized protein</fullName>
    </submittedName>
</protein>
<dbReference type="Proteomes" id="UP000269221">
    <property type="component" value="Unassembled WGS sequence"/>
</dbReference>
<sequence>MKVKEKRQNNGNAEDDVAAGNQRRFRMHARVPSKEEKGGNTEEEDRDVMDSHEPQEVTAVREEINLLLAEEHRTVALKGRRGRYPQGGQSGLCLPHNSPSLDVSQHLDPNKDDLRKGVPGNMKDIPRGVKFDISSITLESDKYSKSFL</sequence>
<feature type="region of interest" description="Disordered" evidence="1">
    <location>
        <begin position="79"/>
        <end position="123"/>
    </location>
</feature>
<dbReference type="EMBL" id="QRBI01000098">
    <property type="protein sequence ID" value="RMC17656.1"/>
    <property type="molecule type" value="Genomic_DNA"/>
</dbReference>
<reference evidence="2 3" key="1">
    <citation type="submission" date="2018-07" db="EMBL/GenBank/DDBJ databases">
        <title>A high quality draft genome assembly of the barn swallow (H. rustica rustica).</title>
        <authorList>
            <person name="Formenti G."/>
            <person name="Chiara M."/>
            <person name="Poveda L."/>
            <person name="Francoijs K.-J."/>
            <person name="Bonisoli-Alquati A."/>
            <person name="Canova L."/>
            <person name="Gianfranceschi L."/>
            <person name="Horner D.S."/>
            <person name="Saino N."/>
        </authorList>
    </citation>
    <scope>NUCLEOTIDE SEQUENCE [LARGE SCALE GENOMIC DNA]</scope>
    <source>
        <strain evidence="2">Chelidonia</strain>
        <tissue evidence="2">Blood</tissue>
    </source>
</reference>
<evidence type="ECO:0000313" key="3">
    <source>
        <dbReference type="Proteomes" id="UP000269221"/>
    </source>
</evidence>
<gene>
    <name evidence="2" type="ORF">DUI87_05320</name>
</gene>
<keyword evidence="3" id="KW-1185">Reference proteome</keyword>
<evidence type="ECO:0000256" key="1">
    <source>
        <dbReference type="SAM" id="MobiDB-lite"/>
    </source>
</evidence>
<proteinExistence type="predicted"/>
<dbReference type="AlphaFoldDB" id="A0A3M0KXV9"/>
<accession>A0A3M0KXV9</accession>
<feature type="region of interest" description="Disordered" evidence="1">
    <location>
        <begin position="1"/>
        <end position="55"/>
    </location>
</feature>
<comment type="caution">
    <text evidence="2">The sequence shown here is derived from an EMBL/GenBank/DDBJ whole genome shotgun (WGS) entry which is preliminary data.</text>
</comment>
<evidence type="ECO:0000313" key="2">
    <source>
        <dbReference type="EMBL" id="RMC17656.1"/>
    </source>
</evidence>